<comment type="subcellular location">
    <subcellularLocation>
        <location evidence="10">Endomembrane system</location>
        <topology evidence="10">Single-pass type I membrane protein</topology>
    </subcellularLocation>
    <subcellularLocation>
        <location evidence="1">Endoplasmic reticulum</location>
    </subcellularLocation>
</comment>
<feature type="transmembrane region" description="Helical" evidence="12">
    <location>
        <begin position="508"/>
        <end position="532"/>
    </location>
</feature>
<dbReference type="PANTHER" id="PTHR48043:SF159">
    <property type="entry name" value="EG:EG0003.4 PROTEIN-RELATED"/>
    <property type="match status" value="1"/>
</dbReference>
<dbReference type="CDD" id="cd03784">
    <property type="entry name" value="GT1_Gtf-like"/>
    <property type="match status" value="1"/>
</dbReference>
<dbReference type="AlphaFoldDB" id="A0A8S9X715"/>
<dbReference type="GO" id="GO:0005783">
    <property type="term" value="C:endoplasmic reticulum"/>
    <property type="evidence" value="ECO:0007669"/>
    <property type="project" value="UniProtKB-SubCell"/>
</dbReference>
<accession>A0A8S9X715</accession>
<dbReference type="Proteomes" id="UP000466442">
    <property type="component" value="Unassembled WGS sequence"/>
</dbReference>
<keyword evidence="3 11" id="KW-0328">Glycosyltransferase</keyword>
<dbReference type="SUPFAM" id="SSF53756">
    <property type="entry name" value="UDP-Glycosyltransferase/glycogen phosphorylase"/>
    <property type="match status" value="1"/>
</dbReference>
<sequence length="550" mass="62833">MNQTLSQGRLLGQIRFSGTLKIASDTTKNTMFCRLIFVLALAQLWESSQTAKILVVVPMPWKSHHYVFQTIMKELANKGHSIDYLTPIPIENPPSNVRHLMIRDSFAETIGSIDVEELDPFWCPEEYLMWRTMNLKYLSELYRNEPKIKELLKSEEKYDVVMSECNNLQEINCIWAHRFNALSINVLALGDLLFANEMSGLPSNPSYMVDAPVHLTDVMTFPERLWSTLQYAVNLPLHYHQVWEYQKLADETMRYPGWEGRPPLSMLAADQALVLVNSHPAVGYAYPKAPQVKEIGGMTLSGSTALPKDLKTFMDNSPEGVIYFSLGSAVDMNKLTKRGKLNDFLNMFRGLKQKVLLKWMGDSLPDVGDSKILIKNWFPQLGILAHKNTKLFVTHGGLQSLMEAVHFGVPVVSIPIFGDQHKNTKFLVSRGLGVELNKRNLTRESMLWAITEVTENPIYKETVERRSAILRDVPPMGQVQEAAYWVEYVLKHGRVLQPASVHMPFYQVYLLDVAAFLVATLVATYFIIVFTLRRICRMLFTKNKQKNKKE</sequence>
<evidence type="ECO:0000256" key="3">
    <source>
        <dbReference type="ARBA" id="ARBA00022676"/>
    </source>
</evidence>
<dbReference type="EMBL" id="WIXP02000010">
    <property type="protein sequence ID" value="KAF6203856.1"/>
    <property type="molecule type" value="Genomic_DNA"/>
</dbReference>
<dbReference type="GO" id="GO:0008194">
    <property type="term" value="F:UDP-glycosyltransferase activity"/>
    <property type="evidence" value="ECO:0007669"/>
    <property type="project" value="InterPro"/>
</dbReference>
<dbReference type="Pfam" id="PF00201">
    <property type="entry name" value="UDPGT"/>
    <property type="match status" value="1"/>
</dbReference>
<evidence type="ECO:0000256" key="11">
    <source>
        <dbReference type="RuleBase" id="RU003718"/>
    </source>
</evidence>
<evidence type="ECO:0000256" key="8">
    <source>
        <dbReference type="ARBA" id="ARBA00023136"/>
    </source>
</evidence>
<evidence type="ECO:0000313" key="14">
    <source>
        <dbReference type="Proteomes" id="UP000466442"/>
    </source>
</evidence>
<dbReference type="InterPro" id="IPR002213">
    <property type="entry name" value="UDP_glucos_trans"/>
</dbReference>
<dbReference type="InterPro" id="IPR035595">
    <property type="entry name" value="UDP_glycos_trans_CS"/>
</dbReference>
<dbReference type="OrthoDB" id="5835829at2759"/>
<evidence type="ECO:0000256" key="10">
    <source>
        <dbReference type="ARBA" id="ARBA00046288"/>
    </source>
</evidence>
<keyword evidence="7 12" id="KW-1133">Transmembrane helix</keyword>
<keyword evidence="6" id="KW-0256">Endoplasmic reticulum</keyword>
<dbReference type="FunFam" id="3.40.50.2000:FF:000050">
    <property type="entry name" value="UDP-glucuronosyltransferase"/>
    <property type="match status" value="1"/>
</dbReference>
<reference evidence="13" key="1">
    <citation type="journal article" date="2021" name="Mol. Ecol. Resour.">
        <title>Apolygus lucorum genome provides insights into omnivorousness and mesophyll feeding.</title>
        <authorList>
            <person name="Liu Y."/>
            <person name="Liu H."/>
            <person name="Wang H."/>
            <person name="Huang T."/>
            <person name="Liu B."/>
            <person name="Yang B."/>
            <person name="Yin L."/>
            <person name="Li B."/>
            <person name="Zhang Y."/>
            <person name="Zhang S."/>
            <person name="Jiang F."/>
            <person name="Zhang X."/>
            <person name="Ren Y."/>
            <person name="Wang B."/>
            <person name="Wang S."/>
            <person name="Lu Y."/>
            <person name="Wu K."/>
            <person name="Fan W."/>
            <person name="Wang G."/>
        </authorList>
    </citation>
    <scope>NUCLEOTIDE SEQUENCE</scope>
    <source>
        <strain evidence="13">12Hb</strain>
    </source>
</reference>
<dbReference type="PROSITE" id="PS00375">
    <property type="entry name" value="UDPGT"/>
    <property type="match status" value="1"/>
</dbReference>
<keyword evidence="14" id="KW-1185">Reference proteome</keyword>
<evidence type="ECO:0000256" key="5">
    <source>
        <dbReference type="ARBA" id="ARBA00022692"/>
    </source>
</evidence>
<keyword evidence="8 12" id="KW-0472">Membrane</keyword>
<evidence type="ECO:0000256" key="12">
    <source>
        <dbReference type="SAM" id="Phobius"/>
    </source>
</evidence>
<dbReference type="Gene3D" id="3.40.50.2000">
    <property type="entry name" value="Glycogen Phosphorylase B"/>
    <property type="match status" value="1"/>
</dbReference>
<comment type="similarity">
    <text evidence="2 11">Belongs to the UDP-glycosyltransferase family.</text>
</comment>
<evidence type="ECO:0008006" key="15">
    <source>
        <dbReference type="Google" id="ProtNLM"/>
    </source>
</evidence>
<organism evidence="13 14">
    <name type="scientific">Apolygus lucorum</name>
    <name type="common">Small green plant bug</name>
    <name type="synonym">Lygocoris lucorum</name>
    <dbReference type="NCBI Taxonomy" id="248454"/>
    <lineage>
        <taxon>Eukaryota</taxon>
        <taxon>Metazoa</taxon>
        <taxon>Ecdysozoa</taxon>
        <taxon>Arthropoda</taxon>
        <taxon>Hexapoda</taxon>
        <taxon>Insecta</taxon>
        <taxon>Pterygota</taxon>
        <taxon>Neoptera</taxon>
        <taxon>Paraneoptera</taxon>
        <taxon>Hemiptera</taxon>
        <taxon>Heteroptera</taxon>
        <taxon>Panheteroptera</taxon>
        <taxon>Cimicomorpha</taxon>
        <taxon>Miridae</taxon>
        <taxon>Mirini</taxon>
        <taxon>Apolygus</taxon>
    </lineage>
</organism>
<evidence type="ECO:0000256" key="6">
    <source>
        <dbReference type="ARBA" id="ARBA00022824"/>
    </source>
</evidence>
<gene>
    <name evidence="13" type="ORF">GE061_002191</name>
</gene>
<protein>
    <recommendedName>
        <fullName evidence="15">UDP-glycosyltransferases domain-containing protein</fullName>
    </recommendedName>
</protein>
<comment type="caution">
    <text evidence="13">The sequence shown here is derived from an EMBL/GenBank/DDBJ whole genome shotgun (WGS) entry which is preliminary data.</text>
</comment>
<keyword evidence="5 12" id="KW-0812">Transmembrane</keyword>
<name>A0A8S9X715_APOLU</name>
<dbReference type="PANTHER" id="PTHR48043">
    <property type="entry name" value="EG:EG0003.4 PROTEIN-RELATED"/>
    <property type="match status" value="1"/>
</dbReference>
<keyword evidence="4 11" id="KW-0808">Transferase</keyword>
<evidence type="ECO:0000313" key="13">
    <source>
        <dbReference type="EMBL" id="KAF6203856.1"/>
    </source>
</evidence>
<keyword evidence="9" id="KW-0325">Glycoprotein</keyword>
<evidence type="ECO:0000256" key="1">
    <source>
        <dbReference type="ARBA" id="ARBA00004240"/>
    </source>
</evidence>
<evidence type="ECO:0000256" key="2">
    <source>
        <dbReference type="ARBA" id="ARBA00009995"/>
    </source>
</evidence>
<evidence type="ECO:0000256" key="9">
    <source>
        <dbReference type="ARBA" id="ARBA00023180"/>
    </source>
</evidence>
<evidence type="ECO:0000256" key="7">
    <source>
        <dbReference type="ARBA" id="ARBA00022989"/>
    </source>
</evidence>
<evidence type="ECO:0000256" key="4">
    <source>
        <dbReference type="ARBA" id="ARBA00022679"/>
    </source>
</evidence>
<dbReference type="InterPro" id="IPR050271">
    <property type="entry name" value="UDP-glycosyltransferase"/>
</dbReference>
<proteinExistence type="inferred from homology"/>